<dbReference type="InterPro" id="IPR036397">
    <property type="entry name" value="RNaseH_sf"/>
</dbReference>
<dbReference type="SUPFAM" id="SSF46689">
    <property type="entry name" value="Homeodomain-like"/>
    <property type="match status" value="1"/>
</dbReference>
<evidence type="ECO:0000256" key="6">
    <source>
        <dbReference type="ARBA" id="ARBA00022989"/>
    </source>
</evidence>
<feature type="transmembrane region" description="Helical" evidence="9">
    <location>
        <begin position="1493"/>
        <end position="1514"/>
    </location>
</feature>
<reference evidence="11" key="1">
    <citation type="submission" date="2020-10" db="EMBL/GenBank/DDBJ databases">
        <authorList>
            <person name="Kikuchi T."/>
        </authorList>
    </citation>
    <scope>NUCLEOTIDE SEQUENCE</scope>
    <source>
        <strain evidence="11">NKZ352</strain>
    </source>
</reference>
<dbReference type="InterPro" id="IPR003593">
    <property type="entry name" value="AAA+_ATPase"/>
</dbReference>
<evidence type="ECO:0000256" key="2">
    <source>
        <dbReference type="ARBA" id="ARBA00004141"/>
    </source>
</evidence>
<feature type="transmembrane region" description="Helical" evidence="9">
    <location>
        <begin position="23"/>
        <end position="44"/>
    </location>
</feature>
<feature type="transmembrane region" description="Helical" evidence="9">
    <location>
        <begin position="1155"/>
        <end position="1175"/>
    </location>
</feature>
<evidence type="ECO:0000313" key="11">
    <source>
        <dbReference type="EMBL" id="CAD6192938.1"/>
    </source>
</evidence>
<evidence type="ECO:0000256" key="4">
    <source>
        <dbReference type="ARBA" id="ARBA00022741"/>
    </source>
</evidence>
<evidence type="ECO:0000256" key="5">
    <source>
        <dbReference type="ARBA" id="ARBA00022840"/>
    </source>
</evidence>
<keyword evidence="4" id="KW-0547">Nucleotide-binding</keyword>
<dbReference type="Gene3D" id="3.40.50.300">
    <property type="entry name" value="P-loop containing nucleotide triphosphate hydrolases"/>
    <property type="match status" value="1"/>
</dbReference>
<dbReference type="PANTHER" id="PTHR19229:SF271">
    <property type="entry name" value="ABC TRANSPORTER CED-7"/>
    <property type="match status" value="1"/>
</dbReference>
<dbReference type="SMART" id="SM00382">
    <property type="entry name" value="AAA"/>
    <property type="match status" value="1"/>
</dbReference>
<dbReference type="GO" id="GO:0005634">
    <property type="term" value="C:nucleus"/>
    <property type="evidence" value="ECO:0007669"/>
    <property type="project" value="UniProtKB-SubCell"/>
</dbReference>
<feature type="compositionally biased region" description="Basic and acidic residues" evidence="8">
    <location>
        <begin position="547"/>
        <end position="563"/>
    </location>
</feature>
<name>A0A8S1HF82_9PELO</name>
<feature type="transmembrane region" description="Helical" evidence="9">
    <location>
        <begin position="1313"/>
        <end position="1334"/>
    </location>
</feature>
<dbReference type="Proteomes" id="UP000835052">
    <property type="component" value="Unassembled WGS sequence"/>
</dbReference>
<dbReference type="Pfam" id="PF00005">
    <property type="entry name" value="ABC_tran"/>
    <property type="match status" value="1"/>
</dbReference>
<sequence length="1558" mass="175553">MAILRQFLLLLWKDWVLVRRNKLWTFFEIVIPLLITLPIVILVVRNANINLAPEIEHESFTLRGDAEDVTTSYGHTKTIIKRWCNRNDVILGYTTASASFNDEAAMIMKRLSERFASGRVNVQVDFKNDEETLKQTLKDDAPNGTYCAINKYIGGVVFDNLNVATRVLEYRILMPTAVEEQWHMDESWNKGRSSSYSKSRIPAEPPYWSSGFLTIQYAIESSFVERVTNEEMIDTPLNLQAFTEPKFSINSVAEFIDLLPILWGICVFTTVLHVGREIAAEKAGVKPFLSAMGLSTPMFYLTHVIFAFAKCLIIFLACAIPITTVMKFVSPSLFLAVVFLYGLGAVTFGALIASIFKTSNSALKALIILWCASIGLAFKLQPKIDQIFACFAYSLNVNGAFFMAAATIKDHMNRGSTLQFSLGYAILMLLFNILWMAALTLLLDFILSPLDFDIRSFFRKKETDEMTHTDGVTASNTRANENVNMRRTSRKKNLTDNDKRAIVRSRQLTMMTLAGMFGVTEACISQFLKRWKAQDGSTKSQRTGKQRVSDRNGDRNILKTSRTDPRLTAPAIRQEVFLNSPSPPSVSTVKRRLNAAGIMGRRPVKKPLISEKNRASRVKWAKEHLNWTRQGWNKILWSDENKFLLFGSDGIQWDRFVGPQNLVPVLTGPVEMLLRPLHPGGSILFRNQRRRFTVETDGGVGEFKKTSRLIARAMMPTTSQTLPLPSSDADYLLEGSTQVDGARDSAVAGIDVSRLVKIWSSTGERAVDGLSLRAVRGQVAVLLGHNGAGKSTTFASIAGIIKPTSGSISICGHDVASELGECRKKLAFEHLWLIYGLKGAQMELFKDEEDELLEHLKLDDKRNELSMNLSGGMKRKLCVCMALIGQSEVVLLDEPTAGMDPGARKDVQAILEKEKAQRTILLTTHYMDEAERLGDWVLIMSYGRLVASGSNQYLKHRFGTGYLLTVVFDHKSDKKVMGIILEQICQAYVEEAKKGEQHGQQIEMILPEKSKTQFVSLFRALEAVQQQDYNSRNLARVSTDTLTEIRKHNFNITNFGLSLNTLEQVFLRVGDLAEEKERMSRQASYVSRSHSGVSSLQVKTNYDTQQSTKSEDSYNLLIESQMVAPQKRGFKRVWAQYCAIFRKRILYSMRNWPQLISQVVVPLILLGLVVMISNWTRTKEDEARHLSMDSFGSSRVVLHGSNGSSTFARNFETAIKSCDFTVERYPITYPLNNISNDLAGELPAPGFGAAFMDDGSYLGYFNYYAYHSLPTIVSAVSQARLPQGKGTISASMYLYSKYSESGKIFSGTIIDMFLSPLLVLVFAMLTSTFVMFLIEERVSQFAHQQSLTGISPFVFWSASLLFDLIFYAIVCTIFLLMFIFFNWMHGYLGLVTFLWLLYFFACVPFIYSVSFLFSSPSKANVLLIMWQIVASFAAMFIMIVVATVIDIDASIKEFIRFILLFLLPSFSFGTALITINTSGIMMTFDELMQWDNLGKNIVCMALFGVASSTLFLALQFKQVRRYLQSLWWRPRRTMSNAVESAIPVRFAKKEEFVTIAIF</sequence>
<feature type="transmembrane region" description="Helical" evidence="9">
    <location>
        <begin position="1387"/>
        <end position="1409"/>
    </location>
</feature>
<keyword evidence="7 9" id="KW-0472">Membrane</keyword>
<keyword evidence="12" id="KW-1185">Reference proteome</keyword>
<dbReference type="GO" id="GO:0005524">
    <property type="term" value="F:ATP binding"/>
    <property type="evidence" value="ECO:0007669"/>
    <property type="project" value="UniProtKB-KW"/>
</dbReference>
<keyword evidence="5" id="KW-0067">ATP-binding</keyword>
<evidence type="ECO:0000256" key="7">
    <source>
        <dbReference type="ARBA" id="ARBA00023136"/>
    </source>
</evidence>
<dbReference type="Pfam" id="PF12698">
    <property type="entry name" value="ABC2_membrane_3"/>
    <property type="match status" value="2"/>
</dbReference>
<dbReference type="PROSITE" id="PS00211">
    <property type="entry name" value="ABC_TRANSPORTER_1"/>
    <property type="match status" value="1"/>
</dbReference>
<feature type="region of interest" description="Disordered" evidence="8">
    <location>
        <begin position="535"/>
        <end position="563"/>
    </location>
</feature>
<dbReference type="PROSITE" id="PS50893">
    <property type="entry name" value="ABC_TRANSPORTER_2"/>
    <property type="match status" value="1"/>
</dbReference>
<feature type="transmembrane region" description="Helical" evidence="9">
    <location>
        <begin position="420"/>
        <end position="447"/>
    </location>
</feature>
<evidence type="ECO:0000256" key="1">
    <source>
        <dbReference type="ARBA" id="ARBA00004123"/>
    </source>
</evidence>
<protein>
    <recommendedName>
        <fullName evidence="10">ABC transporter domain-containing protein</fullName>
    </recommendedName>
</protein>
<dbReference type="InterPro" id="IPR009057">
    <property type="entry name" value="Homeodomain-like_sf"/>
</dbReference>
<dbReference type="InterPro" id="IPR026082">
    <property type="entry name" value="ABCA"/>
</dbReference>
<dbReference type="Gene3D" id="3.30.420.10">
    <property type="entry name" value="Ribonuclease H-like superfamily/Ribonuclease H"/>
    <property type="match status" value="1"/>
</dbReference>
<evidence type="ECO:0000256" key="3">
    <source>
        <dbReference type="ARBA" id="ARBA00022692"/>
    </source>
</evidence>
<dbReference type="GO" id="GO:0140359">
    <property type="term" value="F:ABC-type transporter activity"/>
    <property type="evidence" value="ECO:0007669"/>
    <property type="project" value="InterPro"/>
</dbReference>
<dbReference type="Pfam" id="PF01498">
    <property type="entry name" value="HTH_Tnp_Tc3_2"/>
    <property type="match status" value="1"/>
</dbReference>
<accession>A0A8S1HF82</accession>
<dbReference type="CDD" id="cd03263">
    <property type="entry name" value="ABC_subfamily_A"/>
    <property type="match status" value="1"/>
</dbReference>
<gene>
    <name evidence="11" type="ORF">CAUJ_LOCUS8857</name>
</gene>
<feature type="transmembrane region" description="Helical" evidence="9">
    <location>
        <begin position="332"/>
        <end position="356"/>
    </location>
</feature>
<dbReference type="GO" id="GO:0006313">
    <property type="term" value="P:DNA transposition"/>
    <property type="evidence" value="ECO:0007669"/>
    <property type="project" value="InterPro"/>
</dbReference>
<dbReference type="GO" id="GO:0003677">
    <property type="term" value="F:DNA binding"/>
    <property type="evidence" value="ECO:0007669"/>
    <property type="project" value="InterPro"/>
</dbReference>
<feature type="transmembrane region" description="Helical" evidence="9">
    <location>
        <begin position="1421"/>
        <end position="1445"/>
    </location>
</feature>
<evidence type="ECO:0000259" key="10">
    <source>
        <dbReference type="PROSITE" id="PS50893"/>
    </source>
</evidence>
<feature type="transmembrane region" description="Helical" evidence="9">
    <location>
        <begin position="387"/>
        <end position="408"/>
    </location>
</feature>
<comment type="caution">
    <text evidence="11">The sequence shown here is derived from an EMBL/GenBank/DDBJ whole genome shotgun (WGS) entry which is preliminary data.</text>
</comment>
<evidence type="ECO:0000313" key="12">
    <source>
        <dbReference type="Proteomes" id="UP000835052"/>
    </source>
</evidence>
<dbReference type="InterPro" id="IPR027417">
    <property type="entry name" value="P-loop_NTPase"/>
</dbReference>
<dbReference type="GO" id="GO:0015074">
    <property type="term" value="P:DNA integration"/>
    <property type="evidence" value="ECO:0007669"/>
    <property type="project" value="InterPro"/>
</dbReference>
<feature type="transmembrane region" description="Helical" evidence="9">
    <location>
        <begin position="298"/>
        <end position="320"/>
    </location>
</feature>
<keyword evidence="3 9" id="KW-0812">Transmembrane</keyword>
<feature type="transmembrane region" description="Helical" evidence="9">
    <location>
        <begin position="255"/>
        <end position="275"/>
    </location>
</feature>
<dbReference type="GO" id="GO:0016887">
    <property type="term" value="F:ATP hydrolysis activity"/>
    <property type="evidence" value="ECO:0007669"/>
    <property type="project" value="InterPro"/>
</dbReference>
<dbReference type="EMBL" id="CAJGYM010000031">
    <property type="protein sequence ID" value="CAD6192938.1"/>
    <property type="molecule type" value="Genomic_DNA"/>
</dbReference>
<feature type="domain" description="ABC transporter" evidence="10">
    <location>
        <begin position="750"/>
        <end position="967"/>
    </location>
</feature>
<organism evidence="11 12">
    <name type="scientific">Caenorhabditis auriculariae</name>
    <dbReference type="NCBI Taxonomy" id="2777116"/>
    <lineage>
        <taxon>Eukaryota</taxon>
        <taxon>Metazoa</taxon>
        <taxon>Ecdysozoa</taxon>
        <taxon>Nematoda</taxon>
        <taxon>Chromadorea</taxon>
        <taxon>Rhabditida</taxon>
        <taxon>Rhabditina</taxon>
        <taxon>Rhabditomorpha</taxon>
        <taxon>Rhabditoidea</taxon>
        <taxon>Rhabditidae</taxon>
        <taxon>Peloderinae</taxon>
        <taxon>Caenorhabditis</taxon>
    </lineage>
</organism>
<comment type="subcellular location">
    <subcellularLocation>
        <location evidence="2">Membrane</location>
        <topology evidence="2">Multi-pass membrane protein</topology>
    </subcellularLocation>
    <subcellularLocation>
        <location evidence="1">Nucleus</location>
    </subcellularLocation>
</comment>
<dbReference type="InterPro" id="IPR017871">
    <property type="entry name" value="ABC_transporter-like_CS"/>
</dbReference>
<keyword evidence="6 9" id="KW-1133">Transmembrane helix</keyword>
<evidence type="ECO:0000256" key="9">
    <source>
        <dbReference type="SAM" id="Phobius"/>
    </source>
</evidence>
<feature type="transmembrane region" description="Helical" evidence="9">
    <location>
        <begin position="1354"/>
        <end position="1380"/>
    </location>
</feature>
<proteinExistence type="predicted"/>
<dbReference type="InterPro" id="IPR023298">
    <property type="entry name" value="ATPase_P-typ_TM_dom_sf"/>
</dbReference>
<dbReference type="GO" id="GO:0005319">
    <property type="term" value="F:lipid transporter activity"/>
    <property type="evidence" value="ECO:0007669"/>
    <property type="project" value="TreeGrafter"/>
</dbReference>
<dbReference type="GO" id="GO:0016020">
    <property type="term" value="C:membrane"/>
    <property type="evidence" value="ECO:0007669"/>
    <property type="project" value="UniProtKB-SubCell"/>
</dbReference>
<dbReference type="InterPro" id="IPR002492">
    <property type="entry name" value="Transposase_Tc1-like"/>
</dbReference>
<feature type="transmembrane region" description="Helical" evidence="9">
    <location>
        <begin position="1457"/>
        <end position="1481"/>
    </location>
</feature>
<dbReference type="PANTHER" id="PTHR19229">
    <property type="entry name" value="ATP-BINDING CASSETTE TRANSPORTER SUBFAMILY A ABCA"/>
    <property type="match status" value="1"/>
</dbReference>
<dbReference type="SUPFAM" id="SSF52540">
    <property type="entry name" value="P-loop containing nucleoside triphosphate hydrolases"/>
    <property type="match status" value="1"/>
</dbReference>
<dbReference type="InterPro" id="IPR003439">
    <property type="entry name" value="ABC_transporter-like_ATP-bd"/>
</dbReference>
<dbReference type="SUPFAM" id="SSF81665">
    <property type="entry name" value="Calcium ATPase, transmembrane domain M"/>
    <property type="match status" value="1"/>
</dbReference>
<dbReference type="OrthoDB" id="10255969at2759"/>
<dbReference type="InterPro" id="IPR013525">
    <property type="entry name" value="ABC2_TM"/>
</dbReference>
<evidence type="ECO:0000256" key="8">
    <source>
        <dbReference type="SAM" id="MobiDB-lite"/>
    </source>
</evidence>